<feature type="region of interest" description="Disordered" evidence="2">
    <location>
        <begin position="140"/>
        <end position="162"/>
    </location>
</feature>
<dbReference type="InterPro" id="IPR050282">
    <property type="entry name" value="Cycloisomerase_2"/>
</dbReference>
<dbReference type="PANTHER" id="PTHR30344:SF1">
    <property type="entry name" value="6-PHOSPHOGLUCONOLACTONASE"/>
    <property type="match status" value="1"/>
</dbReference>
<organism evidence="3 4">
    <name type="scientific">Paenibacillus lutrae</name>
    <dbReference type="NCBI Taxonomy" id="2078573"/>
    <lineage>
        <taxon>Bacteria</taxon>
        <taxon>Bacillati</taxon>
        <taxon>Bacillota</taxon>
        <taxon>Bacilli</taxon>
        <taxon>Bacillales</taxon>
        <taxon>Paenibacillaceae</taxon>
        <taxon>Paenibacillus</taxon>
    </lineage>
</organism>
<dbReference type="GO" id="GO:0017057">
    <property type="term" value="F:6-phosphogluconolactonase activity"/>
    <property type="evidence" value="ECO:0007669"/>
    <property type="project" value="TreeGrafter"/>
</dbReference>
<comment type="caution">
    <text evidence="3">The sequence shown here is derived from an EMBL/GenBank/DDBJ whole genome shotgun (WGS) entry which is preliminary data.</text>
</comment>
<dbReference type="InterPro" id="IPR019405">
    <property type="entry name" value="Lactonase_7-beta_prop"/>
</dbReference>
<dbReference type="SUPFAM" id="SSF51004">
    <property type="entry name" value="C-terminal (heme d1) domain of cytochrome cd1-nitrite reductase"/>
    <property type="match status" value="1"/>
</dbReference>
<evidence type="ECO:0000313" key="3">
    <source>
        <dbReference type="EMBL" id="MVP01097.1"/>
    </source>
</evidence>
<dbReference type="Proteomes" id="UP000490800">
    <property type="component" value="Unassembled WGS sequence"/>
</dbReference>
<dbReference type="GO" id="GO:0005829">
    <property type="term" value="C:cytosol"/>
    <property type="evidence" value="ECO:0007669"/>
    <property type="project" value="TreeGrafter"/>
</dbReference>
<proteinExistence type="inferred from homology"/>
<dbReference type="RefSeq" id="WP_157337196.1">
    <property type="nucleotide sequence ID" value="NZ_RHLK01000010.1"/>
</dbReference>
<sequence>MTTLSDKHFIMIGSYAEADGPGVYAARLHEETGELTLLDEASGLKNPTFLDVDTKSSRVYVISEAAADDGGKRGEAVCLTLDPATGKLSSYSRAATVSAPTCHIQRDRSGKFLVVSSYHGGLIGLVAVNEDGTIGELLDVKQHEGSGPNPERQDQPHPHSALFSPDNRFVFIPDLGLDRIVAYAVDPKNKVLELHGETKLHPGAGPRHMVFHPSGKFAYVINEIDSSLTAFAYEAESGQLNPIQTLPTLPPTYEGDNICAEVTVSEDGNYLYGSNRGHDSIVVCKIDHGSGKLSVIEHVSTEGQHPRHFALTPGGRYLIAANRDSDNVVTYRVDSGSGRLEFTGYTLSVSKPVCVKPCYL</sequence>
<dbReference type="OrthoDB" id="9790815at2"/>
<dbReference type="FunFam" id="2.130.10.10:FF:000306">
    <property type="entry name" value="3-carboxymuconate cyclase"/>
    <property type="match status" value="1"/>
</dbReference>
<dbReference type="Gene3D" id="2.130.10.10">
    <property type="entry name" value="YVTN repeat-like/Quinoprotein amine dehydrogenase"/>
    <property type="match status" value="1"/>
</dbReference>
<reference evidence="3 4" key="1">
    <citation type="journal article" date="2019" name="Microorganisms">
        <title>Paenibacillus lutrae sp. nov., A Chitinolytic Species Isolated from A River Otter in Castril Natural Park, Granada, Spain.</title>
        <authorList>
            <person name="Rodriguez M."/>
            <person name="Reina J.C."/>
            <person name="Bejar V."/>
            <person name="Llamas I."/>
        </authorList>
    </citation>
    <scope>NUCLEOTIDE SEQUENCE [LARGE SCALE GENOMIC DNA]</scope>
    <source>
        <strain evidence="3 4">N10</strain>
    </source>
</reference>
<dbReference type="AlphaFoldDB" id="A0A7X3FKM9"/>
<dbReference type="PANTHER" id="PTHR30344">
    <property type="entry name" value="6-PHOSPHOGLUCONOLACTONASE-RELATED"/>
    <property type="match status" value="1"/>
</dbReference>
<evidence type="ECO:0000313" key="4">
    <source>
        <dbReference type="Proteomes" id="UP000490800"/>
    </source>
</evidence>
<comment type="similarity">
    <text evidence="1">Belongs to the cycloisomerase 2 family.</text>
</comment>
<dbReference type="EMBL" id="RHLK01000010">
    <property type="protein sequence ID" value="MVP01097.1"/>
    <property type="molecule type" value="Genomic_DNA"/>
</dbReference>
<protein>
    <submittedName>
        <fullName evidence="3">Beta-propeller fold lactonase family protein</fullName>
    </submittedName>
</protein>
<keyword evidence="4" id="KW-1185">Reference proteome</keyword>
<dbReference type="Pfam" id="PF10282">
    <property type="entry name" value="Lactonase"/>
    <property type="match status" value="1"/>
</dbReference>
<accession>A0A7X3FKM9</accession>
<evidence type="ECO:0000256" key="2">
    <source>
        <dbReference type="SAM" id="MobiDB-lite"/>
    </source>
</evidence>
<dbReference type="InterPro" id="IPR015943">
    <property type="entry name" value="WD40/YVTN_repeat-like_dom_sf"/>
</dbReference>
<dbReference type="InterPro" id="IPR011048">
    <property type="entry name" value="Haem_d1_sf"/>
</dbReference>
<name>A0A7X3FKM9_9BACL</name>
<gene>
    <name evidence="3" type="ORF">EDM21_16490</name>
</gene>
<evidence type="ECO:0000256" key="1">
    <source>
        <dbReference type="ARBA" id="ARBA00005564"/>
    </source>
</evidence>